<organism evidence="1 2">
    <name type="scientific">Paraperlucidibaca wandonensis</name>
    <dbReference type="NCBI Taxonomy" id="1268273"/>
    <lineage>
        <taxon>Bacteria</taxon>
        <taxon>Pseudomonadati</taxon>
        <taxon>Pseudomonadota</taxon>
        <taxon>Gammaproteobacteria</taxon>
        <taxon>Moraxellales</taxon>
        <taxon>Moraxellaceae</taxon>
        <taxon>Paraperlucidibaca</taxon>
    </lineage>
</organism>
<evidence type="ECO:0000313" key="2">
    <source>
        <dbReference type="Proteomes" id="UP001597044"/>
    </source>
</evidence>
<dbReference type="PANTHER" id="PTHR35868">
    <property type="entry name" value="DUF2804 DOMAIN-CONTAINING PROTEIN-RELATED"/>
    <property type="match status" value="1"/>
</dbReference>
<proteinExistence type="predicted"/>
<dbReference type="Pfam" id="PF10974">
    <property type="entry name" value="DUF2804"/>
    <property type="match status" value="1"/>
</dbReference>
<dbReference type="Proteomes" id="UP001597044">
    <property type="component" value="Unassembled WGS sequence"/>
</dbReference>
<dbReference type="InterPro" id="IPR021243">
    <property type="entry name" value="DUF2804"/>
</dbReference>
<keyword evidence="2" id="KW-1185">Reference proteome</keyword>
<evidence type="ECO:0000313" key="1">
    <source>
        <dbReference type="EMBL" id="MFD0949552.1"/>
    </source>
</evidence>
<dbReference type="RefSeq" id="WP_379072091.1">
    <property type="nucleotide sequence ID" value="NZ_JBHTIT010000001.1"/>
</dbReference>
<reference evidence="2" key="1">
    <citation type="journal article" date="2019" name="Int. J. Syst. Evol. Microbiol.">
        <title>The Global Catalogue of Microorganisms (GCM) 10K type strain sequencing project: providing services to taxonomists for standard genome sequencing and annotation.</title>
        <authorList>
            <consortium name="The Broad Institute Genomics Platform"/>
            <consortium name="The Broad Institute Genome Sequencing Center for Infectious Disease"/>
            <person name="Wu L."/>
            <person name="Ma J."/>
        </authorList>
    </citation>
    <scope>NUCLEOTIDE SEQUENCE [LARGE SCALE GENOMIC DNA]</scope>
    <source>
        <strain evidence="2">CCUG 63419</strain>
    </source>
</reference>
<gene>
    <name evidence="1" type="ORF">ACFQ0F_03955</name>
</gene>
<dbReference type="PANTHER" id="PTHR35868:SF4">
    <property type="entry name" value="DUF2804 DOMAIN-CONTAINING PROTEIN"/>
    <property type="match status" value="1"/>
</dbReference>
<comment type="caution">
    <text evidence="1">The sequence shown here is derived from an EMBL/GenBank/DDBJ whole genome shotgun (WGS) entry which is preliminary data.</text>
</comment>
<accession>A0ABW3HHU9</accession>
<sequence>MINGVKRSESALLHAGSPLFGQFKDSLRHVQGQLDTSLDAFGHSRSAFARRLGYKQFQFFGGMSEELVFGCALVSLGHSCSAFIYAVDMRTGERFEHSSMRPGSMGMNLSDNPREGSSHCQMGRLQVEQRYFDQPRQKQLKVSIGEEFVLEALSHETDFEPMSLCTRSGYNGWTYANKTAGVALTGSLLWRGKKIDLETIKCMGHHDFSCGFMRPETWWNWACFSGHAELEGGAESAAIGLNISCGVNETSYSENCFWLNGECINTAAAVFDFDRQAPLSEWKIHTHDDSVSLRFTPLGIYEDNTRLGPLAARFRQVFGHFDGYLIHQGQRYLIKRLSGFVEDQFVRW</sequence>
<name>A0ABW3HHU9_9GAMM</name>
<dbReference type="EMBL" id="JBHTIT010000001">
    <property type="protein sequence ID" value="MFD0949552.1"/>
    <property type="molecule type" value="Genomic_DNA"/>
</dbReference>
<protein>
    <submittedName>
        <fullName evidence="1">DUF2804 domain-containing protein</fullName>
    </submittedName>
</protein>